<keyword evidence="5" id="KW-0132">Cell division</keyword>
<dbReference type="InterPro" id="IPR045075">
    <property type="entry name" value="Syf1-like"/>
</dbReference>
<keyword evidence="8" id="KW-0677">Repeat</keyword>
<dbReference type="OMA" id="IWYNYLR"/>
<keyword evidence="7" id="KW-0747">Spliceosome</keyword>
<evidence type="ECO:0000256" key="8">
    <source>
        <dbReference type="ARBA" id="ARBA00022737"/>
    </source>
</evidence>
<dbReference type="GO" id="GO:0061630">
    <property type="term" value="F:ubiquitin protein ligase activity"/>
    <property type="evidence" value="ECO:0007669"/>
    <property type="project" value="InterPro"/>
</dbReference>
<keyword evidence="9" id="KW-0498">Mitosis</keyword>
<evidence type="ECO:0000256" key="2">
    <source>
        <dbReference type="ARBA" id="ARBA00008644"/>
    </source>
</evidence>
<evidence type="ECO:0000313" key="22">
    <source>
        <dbReference type="Proteomes" id="UP000281549"/>
    </source>
</evidence>
<dbReference type="EMBL" id="KE560931">
    <property type="protein sequence ID" value="EPZ34667.1"/>
    <property type="molecule type" value="Genomic_DNA"/>
</dbReference>
<evidence type="ECO:0000259" key="18">
    <source>
        <dbReference type="PROSITE" id="PS50089"/>
    </source>
</evidence>
<dbReference type="GO" id="GO:0071007">
    <property type="term" value="C:U2-type catalytic step 2 spliceosome"/>
    <property type="evidence" value="ECO:0007669"/>
    <property type="project" value="TreeGrafter"/>
</dbReference>
<comment type="similarity">
    <text evidence="2">Belongs to the crooked-neck family.</text>
</comment>
<evidence type="ECO:0000256" key="14">
    <source>
        <dbReference type="ARBA" id="ARBA00067212"/>
    </source>
</evidence>
<dbReference type="InterPro" id="IPR003107">
    <property type="entry name" value="HAT"/>
</dbReference>
<dbReference type="Gene3D" id="3.30.40.10">
    <property type="entry name" value="Zinc/RING finger domain, C3HC4 (zinc finger)"/>
    <property type="match status" value="1"/>
</dbReference>
<evidence type="ECO:0000313" key="20">
    <source>
        <dbReference type="EMBL" id="RKP22059.1"/>
    </source>
</evidence>
<evidence type="ECO:0000256" key="15">
    <source>
        <dbReference type="PROSITE-ProRule" id="PRU00175"/>
    </source>
</evidence>
<dbReference type="HOGENOM" id="CLU_007736_0_0_1"/>
<evidence type="ECO:0000256" key="10">
    <source>
        <dbReference type="ARBA" id="ARBA00023187"/>
    </source>
</evidence>
<dbReference type="EMBL" id="ML004912">
    <property type="protein sequence ID" value="RKP22059.1"/>
    <property type="molecule type" value="Genomic_DNA"/>
</dbReference>
<evidence type="ECO:0000313" key="19">
    <source>
        <dbReference type="EMBL" id="EPZ34667.1"/>
    </source>
</evidence>
<dbReference type="FunFam" id="1.25.40.10:FF:000038">
    <property type="entry name" value="Putative pre-mRNA-splicing factor SYF1"/>
    <property type="match status" value="1"/>
</dbReference>
<evidence type="ECO:0000256" key="1">
    <source>
        <dbReference type="ARBA" id="ARBA00004123"/>
    </source>
</evidence>
<dbReference type="STRING" id="988480.A0A075AWQ0"/>
<dbReference type="Pfam" id="PF23233">
    <property type="entry name" value="HAT_Syf1_CNRKL1_N"/>
    <property type="match status" value="1"/>
</dbReference>
<keyword evidence="15" id="KW-0862">Zinc</keyword>
<dbReference type="FunFam" id="1.25.40.10:FF:000023">
    <property type="entry name" value="Pre-mRNA-splicing factor SYF1"/>
    <property type="match status" value="1"/>
</dbReference>
<dbReference type="GO" id="GO:0000974">
    <property type="term" value="C:Prp19 complex"/>
    <property type="evidence" value="ECO:0007669"/>
    <property type="project" value="EnsemblFungi"/>
</dbReference>
<evidence type="ECO:0000256" key="9">
    <source>
        <dbReference type="ARBA" id="ARBA00022776"/>
    </source>
</evidence>
<dbReference type="Pfam" id="PF23231">
    <property type="entry name" value="HAT_Syf1_CNRKL1_C"/>
    <property type="match status" value="1"/>
</dbReference>
<dbReference type="SUPFAM" id="SSF48452">
    <property type="entry name" value="TPR-like"/>
    <property type="match status" value="5"/>
</dbReference>
<dbReference type="InterPro" id="IPR024991">
    <property type="entry name" value="RING-H2_APC11"/>
</dbReference>
<organism evidence="19 21">
    <name type="scientific">Rozella allomycis (strain CSF55)</name>
    <dbReference type="NCBI Taxonomy" id="988480"/>
    <lineage>
        <taxon>Eukaryota</taxon>
        <taxon>Fungi</taxon>
        <taxon>Fungi incertae sedis</taxon>
        <taxon>Cryptomycota</taxon>
        <taxon>Cryptomycota incertae sedis</taxon>
        <taxon>Rozella</taxon>
    </lineage>
</organism>
<dbReference type="GO" id="GO:0005737">
    <property type="term" value="C:cytoplasm"/>
    <property type="evidence" value="ECO:0007669"/>
    <property type="project" value="UniProtKB-ARBA"/>
</dbReference>
<comment type="subunit">
    <text evidence="3">Associated with the spliceosome.</text>
</comment>
<dbReference type="Gene3D" id="1.25.40.10">
    <property type="entry name" value="Tetratricopeptide repeat domain"/>
    <property type="match status" value="3"/>
</dbReference>
<evidence type="ECO:0000256" key="6">
    <source>
        <dbReference type="ARBA" id="ARBA00022664"/>
    </source>
</evidence>
<keyword evidence="9" id="KW-0131">Cell cycle</keyword>
<comment type="subcellular location">
    <subcellularLocation>
        <location evidence="1">Nucleus</location>
    </subcellularLocation>
</comment>
<dbReference type="GO" id="GO:0005680">
    <property type="term" value="C:anaphase-promoting complex"/>
    <property type="evidence" value="ECO:0007669"/>
    <property type="project" value="InterPro"/>
</dbReference>
<dbReference type="InterPro" id="IPR019734">
    <property type="entry name" value="TPR_rpt"/>
</dbReference>
<feature type="domain" description="RING-type" evidence="18">
    <location>
        <begin position="45"/>
        <end position="97"/>
    </location>
</feature>
<dbReference type="PROSITE" id="PS50089">
    <property type="entry name" value="ZF_RING_2"/>
    <property type="match status" value="1"/>
</dbReference>
<dbReference type="CDD" id="cd16456">
    <property type="entry name" value="RING-H2_APC11"/>
    <property type="match status" value="1"/>
</dbReference>
<dbReference type="GO" id="GO:0097602">
    <property type="term" value="F:cullin family protein binding"/>
    <property type="evidence" value="ECO:0007669"/>
    <property type="project" value="InterPro"/>
</dbReference>
<keyword evidence="15" id="KW-0863">Zinc-finger</keyword>
<dbReference type="InterPro" id="IPR056350">
    <property type="entry name" value="HAT_Syf1_central"/>
</dbReference>
<dbReference type="PANTHER" id="PTHR11246:SF5">
    <property type="entry name" value="PRE-MRNA-SPLICING FACTOR SYF1"/>
    <property type="match status" value="1"/>
</dbReference>
<keyword evidence="17" id="KW-0175">Coiled coil</keyword>
<keyword evidence="6" id="KW-0507">mRNA processing</keyword>
<comment type="function">
    <text evidence="12">Involved in pre-mRNA splicing and cell cycle progression.</text>
</comment>
<dbReference type="PANTHER" id="PTHR11246">
    <property type="entry name" value="PRE-MRNA SPLICING FACTOR"/>
    <property type="match status" value="1"/>
</dbReference>
<dbReference type="GO" id="GO:0000349">
    <property type="term" value="P:generation of catalytic spliceosome for first transesterification step"/>
    <property type="evidence" value="ECO:0007669"/>
    <property type="project" value="TreeGrafter"/>
</dbReference>
<name>A0A075AWQ0_ROZAC</name>
<keyword evidence="15" id="KW-0479">Metal-binding</keyword>
<sequence length="916" mass="109175">MDGHNNLSGRHEVGVVIGWKTAAIWKWNVEDDVCGICRAPFEGCCPECKIPGDDCSLSKMVVVYFIVWGACKHCFHLHCLMTWLQSQNEKQQCPMCRQEWQCLMAVLRMEESIPVKHVAPEDVPYEEELVRNPFYVKGWLRYIQHKREYSYEAQCYVYERALLHLPRSYKIWKQYLNLRTTRVQTKWILDREYEVINMCFERALMHLNKMPRIWLDYVEFLIKQRKVTLTRRVLDRALRALPVTQHERIWKVYLQFVVRINLPELSVRVYRRYLQLFPEKTEEYIKYLRENECYDLCAQKIVDVINNENFVSVEGKTHYMFWVELCEMICEHPKEMKGIKVDAILRSGIQRFQDQRGKLWTSLADYYIYMGQFDKARDVYEEGIHTVMTVRDFTQIFEAYTKFEETLLSGMMEKVGEEEIDLRLGYFERLMKRRSILLNDVMLRQNPNNVHEWLKRTDLFKENERMLIETFENAVRTVNSKQAVGKYSELWIEYALYFERKGDIEEASRVYERAIEEEYKTVNSLAEVWISYSNLSIEIMARAVRPTKGYKVDYHDEMIEPKHRLFKCLKLWNHYVDLEEAFGTFETTRAVYERILDLKIANLQTIINYGLFLETNEHFEESFKIYERGIDLFGYPMAFEIWNIYLAKFIKRYSGTKLERARDLFEQALDKCPPKYSKNIYLMYAKLEEDFGIIRHALRIYDRATKNVAKEDKLQIFKVYITKIAQSYGLTFTREIYEKAIQNLNDSDAKIICLEYAEMEKKLGEIDRARALYSYAAQFCDPKTNPEFWNVWNDFEVKHGNEDTFREMLRVKRSVQALFNTQLESIAAQHVKEAKDAMESLEINVDEETNQIDNQTADDQIESIDNVEIQNNEIDDQEELNDKVEIEALPEQVLKVVATEEEEQIVIGAKARFMKK</sequence>
<reference evidence="19 21" key="1">
    <citation type="journal article" date="2013" name="Curr. Biol.">
        <title>Shared signatures of parasitism and phylogenomics unite Cryptomycota and microsporidia.</title>
        <authorList>
            <person name="James T.Y."/>
            <person name="Pelin A."/>
            <person name="Bonen L."/>
            <person name="Ahrendt S."/>
            <person name="Sain D."/>
            <person name="Corradi N."/>
            <person name="Stajich J.E."/>
        </authorList>
    </citation>
    <scope>NUCLEOTIDE SEQUENCE [LARGE SCALE GENOMIC DNA]</scope>
    <source>
        <strain evidence="19 21">CSF55</strain>
        <strain evidence="19 21">CSF55</strain>
    </source>
</reference>
<dbReference type="InterPro" id="IPR011990">
    <property type="entry name" value="TPR-like_helical_dom_sf"/>
</dbReference>
<feature type="repeat" description="TPR" evidence="16">
    <location>
        <begin position="488"/>
        <end position="521"/>
    </location>
</feature>
<dbReference type="InterPro" id="IPR055433">
    <property type="entry name" value="HAT_Syf1-like_N"/>
</dbReference>
<evidence type="ECO:0000256" key="11">
    <source>
        <dbReference type="ARBA" id="ARBA00023242"/>
    </source>
</evidence>
<feature type="coiled-coil region" evidence="17">
    <location>
        <begin position="831"/>
        <end position="887"/>
    </location>
</feature>
<protein>
    <recommendedName>
        <fullName evidence="4">Anaphase-promoting complex subunit 11</fullName>
    </recommendedName>
    <alternativeName>
        <fullName evidence="13 14">Pre-mRNA-splicing factor SYF1</fullName>
    </alternativeName>
</protein>
<dbReference type="Pfam" id="PF12861">
    <property type="entry name" value="zf-ANAPC11"/>
    <property type="match status" value="1"/>
</dbReference>
<evidence type="ECO:0000256" key="3">
    <source>
        <dbReference type="ARBA" id="ARBA00011524"/>
    </source>
</evidence>
<dbReference type="GO" id="GO:0051301">
    <property type="term" value="P:cell division"/>
    <property type="evidence" value="ECO:0007669"/>
    <property type="project" value="UniProtKB-KW"/>
</dbReference>
<accession>A0A075AWQ0</accession>
<evidence type="ECO:0000256" key="12">
    <source>
        <dbReference type="ARBA" id="ARBA00037272"/>
    </source>
</evidence>
<dbReference type="PROSITE" id="PS50005">
    <property type="entry name" value="TPR"/>
    <property type="match status" value="1"/>
</dbReference>
<dbReference type="InterPro" id="IPR055430">
    <property type="entry name" value="HAT_Syf1_CNRKL1_C"/>
</dbReference>
<reference evidence="22" key="2">
    <citation type="journal article" date="2018" name="Nat. Microbiol.">
        <title>Leveraging single-cell genomics to expand the fungal tree of life.</title>
        <authorList>
            <person name="Ahrendt S.R."/>
            <person name="Quandt C.A."/>
            <person name="Ciobanu D."/>
            <person name="Clum A."/>
            <person name="Salamov A."/>
            <person name="Andreopoulos B."/>
            <person name="Cheng J.F."/>
            <person name="Woyke T."/>
            <person name="Pelin A."/>
            <person name="Henrissat B."/>
            <person name="Reynolds N.K."/>
            <person name="Benny G.L."/>
            <person name="Smith M.E."/>
            <person name="James T.Y."/>
            <person name="Grigoriev I.V."/>
        </authorList>
    </citation>
    <scope>NUCLEOTIDE SEQUENCE [LARGE SCALE GENOMIC DNA]</scope>
    <source>
        <strain evidence="22">CSF55</strain>
    </source>
</reference>
<dbReference type="Proteomes" id="UP000030755">
    <property type="component" value="Unassembled WGS sequence"/>
</dbReference>
<evidence type="ECO:0000256" key="16">
    <source>
        <dbReference type="PROSITE-ProRule" id="PRU00339"/>
    </source>
</evidence>
<dbReference type="GO" id="GO:0031145">
    <property type="term" value="P:anaphase-promoting complex-dependent catabolic process"/>
    <property type="evidence" value="ECO:0007669"/>
    <property type="project" value="InterPro"/>
</dbReference>
<reference evidence="20" key="3">
    <citation type="submission" date="2018-08" db="EMBL/GenBank/DDBJ databases">
        <title>Leveraging single-cell genomics to expand the Fungal Tree of Life.</title>
        <authorList>
            <consortium name="DOE Joint Genome Institute"/>
            <person name="Ahrendt S.R."/>
            <person name="Quandt C.A."/>
            <person name="Ciobanu D."/>
            <person name="Clum A."/>
            <person name="Salamov A."/>
            <person name="Andreopoulos B."/>
            <person name="Cheng J.-F."/>
            <person name="Woyke T."/>
            <person name="Pelin A."/>
            <person name="Henrissat B."/>
            <person name="Reynolds N."/>
            <person name="Benny G.L."/>
            <person name="Smith M.E."/>
            <person name="James T.Y."/>
            <person name="Grigoriev I.V."/>
        </authorList>
    </citation>
    <scope>NUCLEOTIDE SEQUENCE</scope>
    <source>
        <strain evidence="20">CSF55</strain>
    </source>
</reference>
<dbReference type="AlphaFoldDB" id="A0A075AWQ0"/>
<evidence type="ECO:0000313" key="21">
    <source>
        <dbReference type="Proteomes" id="UP000030755"/>
    </source>
</evidence>
<dbReference type="InterPro" id="IPR001841">
    <property type="entry name" value="Znf_RING"/>
</dbReference>
<dbReference type="InterPro" id="IPR013083">
    <property type="entry name" value="Znf_RING/FYVE/PHD"/>
</dbReference>
<evidence type="ECO:0000256" key="7">
    <source>
        <dbReference type="ARBA" id="ARBA00022728"/>
    </source>
</evidence>
<dbReference type="OrthoDB" id="10067343at2759"/>
<evidence type="ECO:0000256" key="4">
    <source>
        <dbReference type="ARBA" id="ARBA00013928"/>
    </source>
</evidence>
<evidence type="ECO:0000256" key="5">
    <source>
        <dbReference type="ARBA" id="ARBA00022618"/>
    </source>
</evidence>
<keyword evidence="11" id="KW-0539">Nucleus</keyword>
<dbReference type="GO" id="GO:0071014">
    <property type="term" value="C:post-mRNA release spliceosomal complex"/>
    <property type="evidence" value="ECO:0007669"/>
    <property type="project" value="EnsemblFungi"/>
</dbReference>
<dbReference type="SMART" id="SM00386">
    <property type="entry name" value="HAT"/>
    <property type="match status" value="13"/>
</dbReference>
<dbReference type="Pfam" id="PF23220">
    <property type="entry name" value="HAT_Syf1_M"/>
    <property type="match status" value="1"/>
</dbReference>
<keyword evidence="21" id="KW-1185">Reference proteome</keyword>
<evidence type="ECO:0000256" key="17">
    <source>
        <dbReference type="SAM" id="Coils"/>
    </source>
</evidence>
<proteinExistence type="inferred from homology"/>
<keyword evidence="10" id="KW-0508">mRNA splicing</keyword>
<keyword evidence="16" id="KW-0802">TPR repeat</keyword>
<dbReference type="GO" id="GO:0008270">
    <property type="term" value="F:zinc ion binding"/>
    <property type="evidence" value="ECO:0007669"/>
    <property type="project" value="UniProtKB-KW"/>
</dbReference>
<gene>
    <name evidence="19" type="ORF">O9G_002985</name>
    <name evidence="20" type="ORF">ROZALSC1DRAFT_26571</name>
</gene>
<dbReference type="Proteomes" id="UP000281549">
    <property type="component" value="Unassembled WGS sequence"/>
</dbReference>
<evidence type="ECO:0000256" key="13">
    <source>
        <dbReference type="ARBA" id="ARBA00039472"/>
    </source>
</evidence>
<dbReference type="FunFam" id="1.25.40.10:FF:000137">
    <property type="entry name" value="Pre-mRNA-splicing factor syf1"/>
    <property type="match status" value="1"/>
</dbReference>
<dbReference type="SUPFAM" id="SSF57850">
    <property type="entry name" value="RING/U-box"/>
    <property type="match status" value="1"/>
</dbReference>